<reference evidence="1 2" key="1">
    <citation type="journal article" date="2022" name="New Phytol.">
        <title>Ecological generalism drives hyperdiversity of secondary metabolite gene clusters in xylarialean endophytes.</title>
        <authorList>
            <person name="Franco M.E.E."/>
            <person name="Wisecaver J.H."/>
            <person name="Arnold A.E."/>
            <person name="Ju Y.M."/>
            <person name="Slot J.C."/>
            <person name="Ahrendt S."/>
            <person name="Moore L.P."/>
            <person name="Eastman K.E."/>
            <person name="Scott K."/>
            <person name="Konkel Z."/>
            <person name="Mondo S.J."/>
            <person name="Kuo A."/>
            <person name="Hayes R.D."/>
            <person name="Haridas S."/>
            <person name="Andreopoulos B."/>
            <person name="Riley R."/>
            <person name="LaButti K."/>
            <person name="Pangilinan J."/>
            <person name="Lipzen A."/>
            <person name="Amirebrahimi M."/>
            <person name="Yan J."/>
            <person name="Adam C."/>
            <person name="Keymanesh K."/>
            <person name="Ng V."/>
            <person name="Louie K."/>
            <person name="Northen T."/>
            <person name="Drula E."/>
            <person name="Henrissat B."/>
            <person name="Hsieh H.M."/>
            <person name="Youens-Clark K."/>
            <person name="Lutzoni F."/>
            <person name="Miadlikowska J."/>
            <person name="Eastwood D.C."/>
            <person name="Hamelin R.C."/>
            <person name="Grigoriev I.V."/>
            <person name="U'Ren J.M."/>
        </authorList>
    </citation>
    <scope>NUCLEOTIDE SEQUENCE [LARGE SCALE GENOMIC DNA]</scope>
    <source>
        <strain evidence="1 2">ER1909</strain>
    </source>
</reference>
<accession>A0ACC0DMS2</accession>
<evidence type="ECO:0000313" key="2">
    <source>
        <dbReference type="Proteomes" id="UP001497680"/>
    </source>
</evidence>
<dbReference type="Proteomes" id="UP001497680">
    <property type="component" value="Unassembled WGS sequence"/>
</dbReference>
<keyword evidence="2" id="KW-1185">Reference proteome</keyword>
<proteinExistence type="predicted"/>
<sequence length="73" mass="8188">MLSRRAIFSSASLLLPAPFCLPRLFASHPQKPARDLDGFSLAEPLHLLYIAISTLHLNFFFPVSSFQRVGLFV</sequence>
<name>A0ACC0DMS2_9PEZI</name>
<gene>
    <name evidence="1" type="ORF">F4821DRAFT_221193</name>
</gene>
<dbReference type="EMBL" id="MU394280">
    <property type="protein sequence ID" value="KAI6093681.1"/>
    <property type="molecule type" value="Genomic_DNA"/>
</dbReference>
<organism evidence="1 2">
    <name type="scientific">Hypoxylon rubiginosum</name>
    <dbReference type="NCBI Taxonomy" id="110542"/>
    <lineage>
        <taxon>Eukaryota</taxon>
        <taxon>Fungi</taxon>
        <taxon>Dikarya</taxon>
        <taxon>Ascomycota</taxon>
        <taxon>Pezizomycotina</taxon>
        <taxon>Sordariomycetes</taxon>
        <taxon>Xylariomycetidae</taxon>
        <taxon>Xylariales</taxon>
        <taxon>Hypoxylaceae</taxon>
        <taxon>Hypoxylon</taxon>
    </lineage>
</organism>
<comment type="caution">
    <text evidence="1">The sequence shown here is derived from an EMBL/GenBank/DDBJ whole genome shotgun (WGS) entry which is preliminary data.</text>
</comment>
<protein>
    <submittedName>
        <fullName evidence="1">Uncharacterized protein</fullName>
    </submittedName>
</protein>
<evidence type="ECO:0000313" key="1">
    <source>
        <dbReference type="EMBL" id="KAI6093681.1"/>
    </source>
</evidence>